<evidence type="ECO:0000313" key="2">
    <source>
        <dbReference type="EMBL" id="OUS40064.1"/>
    </source>
</evidence>
<reference evidence="3" key="1">
    <citation type="journal article" date="2017" name="Proc. Natl. Acad. Sci. U.S.A.">
        <title>Simulation of Deepwater Horizon oil plume reveals substrate specialization within a complex community of hydrocarbon degraders.</title>
        <authorList>
            <person name="Hu P."/>
            <person name="Dubinsky E.A."/>
            <person name="Probst A.J."/>
            <person name="Wang J."/>
            <person name="Sieber C.M.K."/>
            <person name="Tom L.M."/>
            <person name="Gardinali P."/>
            <person name="Banfield J.F."/>
            <person name="Atlas R.M."/>
            <person name="Andersen G.L."/>
        </authorList>
    </citation>
    <scope>NUCLEOTIDE SEQUENCE [LARGE SCALE GENOMIC DNA]</scope>
</reference>
<name>A0A1Y5HW26_OLEAN</name>
<comment type="caution">
    <text evidence="2">The sequence shown here is derived from an EMBL/GenBank/DDBJ whole genome shotgun (WGS) entry which is preliminary data.</text>
</comment>
<protein>
    <submittedName>
        <fullName evidence="2">Uncharacterized protein</fullName>
    </submittedName>
</protein>
<feature type="signal peptide" evidence="1">
    <location>
        <begin position="1"/>
        <end position="21"/>
    </location>
</feature>
<proteinExistence type="predicted"/>
<gene>
    <name evidence="2" type="ORF">A9R00_07930</name>
</gene>
<dbReference type="Proteomes" id="UP000227088">
    <property type="component" value="Unassembled WGS sequence"/>
</dbReference>
<evidence type="ECO:0000313" key="3">
    <source>
        <dbReference type="Proteomes" id="UP000227088"/>
    </source>
</evidence>
<accession>A0A1Y5HW26</accession>
<organism evidence="2 3">
    <name type="scientific">Oleispira antarctica</name>
    <dbReference type="NCBI Taxonomy" id="188908"/>
    <lineage>
        <taxon>Bacteria</taxon>
        <taxon>Pseudomonadati</taxon>
        <taxon>Pseudomonadota</taxon>
        <taxon>Gammaproteobacteria</taxon>
        <taxon>Oceanospirillales</taxon>
        <taxon>Oceanospirillaceae</taxon>
        <taxon>Oleispira</taxon>
    </lineage>
</organism>
<dbReference type="EMBL" id="MABE01000445">
    <property type="protein sequence ID" value="OUS40064.1"/>
    <property type="molecule type" value="Genomic_DNA"/>
</dbReference>
<dbReference type="AlphaFoldDB" id="A0A1Y5HW26"/>
<sequence>MTNKKTLTLIVAMTFSPFLIAALLSSDYSPHQLSQKNNGKFLTTEVYLENKPSSFNWHLVIQQDNHVGLEKLNNIKIALGKRSDLVDIITVENLSTAAPSTSTAAYIATPTGQLLLSYKQQDIGKPLYKDLKHLLRSNSK</sequence>
<feature type="chain" id="PRO_5013277701" evidence="1">
    <location>
        <begin position="22"/>
        <end position="140"/>
    </location>
</feature>
<evidence type="ECO:0000256" key="1">
    <source>
        <dbReference type="SAM" id="SignalP"/>
    </source>
</evidence>
<keyword evidence="1" id="KW-0732">Signal</keyword>